<dbReference type="AlphaFoldDB" id="A0A1Y1SJ87"/>
<evidence type="ECO:0000256" key="1">
    <source>
        <dbReference type="SAM" id="SignalP"/>
    </source>
</evidence>
<feature type="chain" id="PRO_5013254238" evidence="1">
    <location>
        <begin position="25"/>
        <end position="388"/>
    </location>
</feature>
<proteinExistence type="predicted"/>
<dbReference type="EMBL" id="AQQV01000001">
    <property type="protein sequence ID" value="ORE89341.1"/>
    <property type="molecule type" value="Genomic_DNA"/>
</dbReference>
<organism evidence="2 3">
    <name type="scientific">Oceanococcus atlanticus</name>
    <dbReference type="NCBI Taxonomy" id="1317117"/>
    <lineage>
        <taxon>Bacteria</taxon>
        <taxon>Pseudomonadati</taxon>
        <taxon>Pseudomonadota</taxon>
        <taxon>Gammaproteobacteria</taxon>
        <taxon>Chromatiales</taxon>
        <taxon>Oceanococcaceae</taxon>
        <taxon>Oceanococcus</taxon>
    </lineage>
</organism>
<dbReference type="STRING" id="1317117.ATO7_05660"/>
<dbReference type="SUPFAM" id="SSF56935">
    <property type="entry name" value="Porins"/>
    <property type="match status" value="1"/>
</dbReference>
<reference evidence="2 3" key="1">
    <citation type="submission" date="2013-04" db="EMBL/GenBank/DDBJ databases">
        <title>Oceanococcus atlanticus 22II-S10r2 Genome Sequencing.</title>
        <authorList>
            <person name="Lai Q."/>
            <person name="Li G."/>
            <person name="Shao Z."/>
        </authorList>
    </citation>
    <scope>NUCLEOTIDE SEQUENCE [LARGE SCALE GENOMIC DNA]</scope>
    <source>
        <strain evidence="2 3">22II-S10r2</strain>
    </source>
</reference>
<dbReference type="Proteomes" id="UP000192342">
    <property type="component" value="Unassembled WGS sequence"/>
</dbReference>
<evidence type="ECO:0000313" key="3">
    <source>
        <dbReference type="Proteomes" id="UP000192342"/>
    </source>
</evidence>
<gene>
    <name evidence="2" type="ORF">ATO7_05660</name>
</gene>
<protein>
    <submittedName>
        <fullName evidence="2">Uncharacterized protein</fullName>
    </submittedName>
</protein>
<keyword evidence="3" id="KW-1185">Reference proteome</keyword>
<name>A0A1Y1SJ87_9GAMM</name>
<dbReference type="OrthoDB" id="106501at2"/>
<evidence type="ECO:0000313" key="2">
    <source>
        <dbReference type="EMBL" id="ORE89341.1"/>
    </source>
</evidence>
<dbReference type="RefSeq" id="WP_083560372.1">
    <property type="nucleotide sequence ID" value="NZ_AQQV01000001.1"/>
</dbReference>
<sequence length="388" mass="43257">MNIRIKALCALTLSSTMSSVLAHAQPELDVHGAIATGYIKSTGNNYLSGNTLGTSNVFEVAINARTSLSPEILVAGQLMARDYGTSDDGRMRLDYLQLDYQFWRSLAGSAGLRVGKLKNPVGFYNDSRDIVFSRPGILLPSVYLEDTGIRDLLFASEGAQAYSHWESGPVLSHLVLGWGRERDATEEFERAAGTTLGGDVNIDHLLMAQWIGEWSGGTLRTGLSYFGGVLRLRPYAVTTPVTQLDADLWVLSLQRLWSSGSLTAEYRLTDTSMVSAGNRSKSKADAAYVQYRRQFDLRWSGYARYDLNFLDRNDRQGYRAQHLSGAPRHTRFSRSHVLGMQWAPSSSWGVFAEFHYVDGTGNVRAQDNVGRELERYWTMGLLMIAYQF</sequence>
<accession>A0A1Y1SJ87</accession>
<keyword evidence="1" id="KW-0732">Signal</keyword>
<feature type="signal peptide" evidence="1">
    <location>
        <begin position="1"/>
        <end position="24"/>
    </location>
</feature>
<comment type="caution">
    <text evidence="2">The sequence shown here is derived from an EMBL/GenBank/DDBJ whole genome shotgun (WGS) entry which is preliminary data.</text>
</comment>